<dbReference type="EMBL" id="PDUD01000040">
    <property type="protein sequence ID" value="PHN02412.1"/>
    <property type="molecule type" value="Genomic_DNA"/>
</dbReference>
<gene>
    <name evidence="1" type="ORF">CRP01_32025</name>
</gene>
<dbReference type="Proteomes" id="UP000223913">
    <property type="component" value="Unassembled WGS sequence"/>
</dbReference>
<protein>
    <submittedName>
        <fullName evidence="1">TraB/GumN family protein</fullName>
    </submittedName>
</protein>
<evidence type="ECO:0000313" key="1">
    <source>
        <dbReference type="EMBL" id="PHN02412.1"/>
    </source>
</evidence>
<organism evidence="1 2">
    <name type="scientific">Flavilitoribacter nigricans (strain ATCC 23147 / DSM 23189 / NBRC 102662 / NCIMB 1420 / SS-2)</name>
    <name type="common">Lewinella nigricans</name>
    <dbReference type="NCBI Taxonomy" id="1122177"/>
    <lineage>
        <taxon>Bacteria</taxon>
        <taxon>Pseudomonadati</taxon>
        <taxon>Bacteroidota</taxon>
        <taxon>Saprospiria</taxon>
        <taxon>Saprospirales</taxon>
        <taxon>Lewinellaceae</taxon>
        <taxon>Flavilitoribacter</taxon>
    </lineage>
</organism>
<proteinExistence type="predicted"/>
<evidence type="ECO:0000313" key="2">
    <source>
        <dbReference type="Proteomes" id="UP000223913"/>
    </source>
</evidence>
<keyword evidence="2" id="KW-1185">Reference proteome</keyword>
<dbReference type="AlphaFoldDB" id="A0A2D0N1J1"/>
<name>A0A2D0N1J1_FLAN2</name>
<comment type="caution">
    <text evidence="1">The sequence shown here is derived from an EMBL/GenBank/DDBJ whole genome shotgun (WGS) entry which is preliminary data.</text>
</comment>
<reference evidence="1 2" key="1">
    <citation type="submission" date="2017-10" db="EMBL/GenBank/DDBJ databases">
        <title>The draft genome sequence of Lewinella nigricans NBRC 102662.</title>
        <authorList>
            <person name="Wang K."/>
        </authorList>
    </citation>
    <scope>NUCLEOTIDE SEQUENCE [LARGE SCALE GENOMIC DNA]</scope>
    <source>
        <strain evidence="1 2">NBRC 102662</strain>
    </source>
</reference>
<dbReference type="CDD" id="cd14789">
    <property type="entry name" value="Tiki"/>
    <property type="match status" value="1"/>
</dbReference>
<dbReference type="OrthoDB" id="9798714at2"/>
<accession>A0A2D0N1J1</accession>
<dbReference type="InterPro" id="IPR002816">
    <property type="entry name" value="TraB/PrgY/GumN_fam"/>
</dbReference>
<dbReference type="Pfam" id="PF01963">
    <property type="entry name" value="TraB_PrgY_gumN"/>
    <property type="match status" value="1"/>
</dbReference>
<sequence length="282" mass="32421">MFTGITDGKAALLPDTLKTNTILFRVTHPDRDQISYLFGTHHAFGESFFNELQHAGDALGSSDLLIKENLNIPGHRAEDIINLRTSTTSWKKFLNHSDLAFVSNVLAASPVDLQKMTPTELHTVLSRYYKEKVCLSKDPTDSHLTLDDYIGSLAEAHRIRMVGLETTEEQIELINRDVRGMPRKVHKKRLAAIIDRLRRKSDDNCREIEWYRKMDFDYRLTQACQNRLVLTDRNERWMAEIEPYLKTNNCFIAVGLSHLMFECGLIAQLEERGYTIVPVAVR</sequence>